<dbReference type="EMBL" id="CCSD01000013">
    <property type="protein sequence ID" value="CDZ86865.1"/>
    <property type="molecule type" value="Genomic_DNA"/>
</dbReference>
<dbReference type="InterPro" id="IPR029069">
    <property type="entry name" value="HotDog_dom_sf"/>
</dbReference>
<dbReference type="AlphaFoldDB" id="A0A098BF55"/>
<sequence>MSDAAYFVPIDGSNPSADVERFQPTAHTVSTWAPTMQHGAPPSALLARALDRHGRRPDARLTRICVELLGPVPLTEIEVRTRIDRPGRKVELVVAELWAAGPDGTARAVARGTAWRMQTTELPEVAHTADAPLPPPARGTVEHPDADFWQTGFVRTLDWRTITPIGAPGPSAAWLRTDVALVEGEAPTPVERLFTVADVANGVGSKLDPAEWTFLNTDLTVHLFREPTGEWIGISAETSTGPDGVGMTAGVLYDEDGAVGRIAQTVQVRPR</sequence>
<dbReference type="OrthoDB" id="1413770at2"/>
<dbReference type="RefSeq" id="WP_010596460.1">
    <property type="nucleotide sequence ID" value="NZ_CP023714.1"/>
</dbReference>
<dbReference type="KEGG" id="rrz:CS378_03460"/>
<dbReference type="eggNOG" id="COG2050">
    <property type="taxonomic scope" value="Bacteria"/>
</dbReference>
<dbReference type="InterPro" id="IPR049450">
    <property type="entry name" value="ACOT8-like_C"/>
</dbReference>
<dbReference type="InterPro" id="IPR042171">
    <property type="entry name" value="Acyl-CoA_hotdog"/>
</dbReference>
<feature type="domain" description="Acyl-CoA thioesterase-like N-terminal HotDog" evidence="1">
    <location>
        <begin position="30"/>
        <end position="117"/>
    </location>
</feature>
<evidence type="ECO:0000313" key="3">
    <source>
        <dbReference type="EMBL" id="CDZ86865.1"/>
    </source>
</evidence>
<evidence type="ECO:0000259" key="2">
    <source>
        <dbReference type="Pfam" id="PF20789"/>
    </source>
</evidence>
<dbReference type="GeneID" id="66835955"/>
<evidence type="ECO:0000259" key="1">
    <source>
        <dbReference type="Pfam" id="PF13622"/>
    </source>
</evidence>
<dbReference type="Gene3D" id="2.40.160.210">
    <property type="entry name" value="Acyl-CoA thioesterase, double hotdog domain"/>
    <property type="match status" value="1"/>
</dbReference>
<reference evidence="3 4" key="1">
    <citation type="journal article" date="2014" name="Genome Announc.">
        <title>Draft Genome Sequence of Propane- and Butane-Oxidizing Actinobacterium Rhodococcus ruber IEGM 231.</title>
        <authorList>
            <person name="Ivshina I.B."/>
            <person name="Kuyukina M.S."/>
            <person name="Krivoruchko A.V."/>
            <person name="Barbe V."/>
            <person name="Fischer C."/>
        </authorList>
    </citation>
    <scope>NUCLEOTIDE SEQUENCE [LARGE SCALE GENOMIC DNA]</scope>
</reference>
<protein>
    <submittedName>
        <fullName evidence="3">Uncharacterized protein</fullName>
    </submittedName>
</protein>
<evidence type="ECO:0000313" key="4">
    <source>
        <dbReference type="Proteomes" id="UP000042997"/>
    </source>
</evidence>
<dbReference type="Proteomes" id="UP000042997">
    <property type="component" value="Unassembled WGS sequence"/>
</dbReference>
<organism evidence="3 4">
    <name type="scientific">Rhodococcus ruber</name>
    <dbReference type="NCBI Taxonomy" id="1830"/>
    <lineage>
        <taxon>Bacteria</taxon>
        <taxon>Bacillati</taxon>
        <taxon>Actinomycetota</taxon>
        <taxon>Actinomycetes</taxon>
        <taxon>Mycobacteriales</taxon>
        <taxon>Nocardiaceae</taxon>
        <taxon>Rhodococcus</taxon>
    </lineage>
</organism>
<gene>
    <name evidence="3" type="ORF">RHRU231_110040</name>
</gene>
<dbReference type="Pfam" id="PF13622">
    <property type="entry name" value="4HBT_3"/>
    <property type="match status" value="1"/>
</dbReference>
<proteinExistence type="predicted"/>
<accession>A0A098BF55</accession>
<dbReference type="InterPro" id="IPR049449">
    <property type="entry name" value="TesB_ACOT8-like_N"/>
</dbReference>
<feature type="domain" description="Acyl-CoA thioesterase-like C-terminal" evidence="2">
    <location>
        <begin position="142"/>
        <end position="267"/>
    </location>
</feature>
<name>A0A098BF55_9NOCA</name>
<dbReference type="SUPFAM" id="SSF54637">
    <property type="entry name" value="Thioesterase/thiol ester dehydrase-isomerase"/>
    <property type="match status" value="1"/>
</dbReference>
<dbReference type="Pfam" id="PF20789">
    <property type="entry name" value="4HBT_3C"/>
    <property type="match status" value="1"/>
</dbReference>